<feature type="compositionally biased region" description="Polar residues" evidence="1">
    <location>
        <begin position="133"/>
        <end position="151"/>
    </location>
</feature>
<proteinExistence type="predicted"/>
<keyword evidence="3" id="KW-1185">Reference proteome</keyword>
<sequence>MRKYQDICRAVVSFFVSHKYVALHCVRHRFQNDAVRRVTNDSTNVSRIPRRTAISTTGNTPSSSRHNSVSGKRLSVNGSSSRPRTPTGLVSPASGVPARFGTIHRASSIPTLTGVGTPISRSRIPVYVGTDIKSPQSTTSNISTHSTQSNYSTVSTDSTGSSSMCTNSATNTSSAVKRARTRTPSSGSSTPLPPSLKLSRKPSGASDTSVSTTPASKRKGKPTPIDQRAPFRL</sequence>
<organism evidence="2 3">
    <name type="scientific">Frieseomelitta varia</name>
    <dbReference type="NCBI Taxonomy" id="561572"/>
    <lineage>
        <taxon>Eukaryota</taxon>
        <taxon>Metazoa</taxon>
        <taxon>Ecdysozoa</taxon>
        <taxon>Arthropoda</taxon>
        <taxon>Hexapoda</taxon>
        <taxon>Insecta</taxon>
        <taxon>Pterygota</taxon>
        <taxon>Neoptera</taxon>
        <taxon>Endopterygota</taxon>
        <taxon>Hymenoptera</taxon>
        <taxon>Apocrita</taxon>
        <taxon>Aculeata</taxon>
        <taxon>Apoidea</taxon>
        <taxon>Anthophila</taxon>
        <taxon>Apidae</taxon>
        <taxon>Frieseomelitta</taxon>
    </lineage>
</organism>
<dbReference type="Proteomes" id="UP000655588">
    <property type="component" value="Unassembled WGS sequence"/>
</dbReference>
<accession>A0A833SA99</accession>
<name>A0A833SA99_9HYME</name>
<feature type="compositionally biased region" description="Low complexity" evidence="1">
    <location>
        <begin position="182"/>
        <end position="204"/>
    </location>
</feature>
<evidence type="ECO:0000256" key="1">
    <source>
        <dbReference type="SAM" id="MobiDB-lite"/>
    </source>
</evidence>
<protein>
    <submittedName>
        <fullName evidence="2">Uncharacterized protein</fullName>
    </submittedName>
</protein>
<reference evidence="2" key="1">
    <citation type="submission" date="2019-11" db="EMBL/GenBank/DDBJ databases">
        <title>The nuclear and mitochondrial genomes of Frieseomelitta varia - a highly eusocial stingless bee (Meliponini) with a permanently sterile worker caste.</title>
        <authorList>
            <person name="Freitas F.C.P."/>
            <person name="Lourenco A.P."/>
            <person name="Nunes F.M.F."/>
            <person name="Paschoal A.R."/>
            <person name="Abreu F.C.P."/>
            <person name="Barbin F.O."/>
            <person name="Bataglia L."/>
            <person name="Cardoso-Junior C.A.M."/>
            <person name="Cervoni M.S."/>
            <person name="Silva S.R."/>
            <person name="Dalarmi F."/>
            <person name="Del Lama M.A."/>
            <person name="Depintor T.S."/>
            <person name="Ferreira K.M."/>
            <person name="Goria P.S."/>
            <person name="Jaskot M.C."/>
            <person name="Lago D.C."/>
            <person name="Luna-Lucena D."/>
            <person name="Moda L.M."/>
            <person name="Nascimento L."/>
            <person name="Pedrino M."/>
            <person name="Rabico F.O."/>
            <person name="Sanches F.C."/>
            <person name="Santos D.E."/>
            <person name="Santos C.G."/>
            <person name="Vieira J."/>
            <person name="Lopes T.F."/>
            <person name="Barchuk A.R."/>
            <person name="Hartfelder K."/>
            <person name="Simoes Z.L.P."/>
            <person name="Bitondi M.M.G."/>
            <person name="Pinheiro D.G."/>
        </authorList>
    </citation>
    <scope>NUCLEOTIDE SEQUENCE</scope>
    <source>
        <strain evidence="2">USP_RPSP 00005682</strain>
        <tissue evidence="2">Whole individual</tissue>
    </source>
</reference>
<dbReference type="AlphaFoldDB" id="A0A833SA99"/>
<feature type="region of interest" description="Disordered" evidence="1">
    <location>
        <begin position="131"/>
        <end position="233"/>
    </location>
</feature>
<gene>
    <name evidence="2" type="ORF">E2986_11602</name>
</gene>
<evidence type="ECO:0000313" key="2">
    <source>
        <dbReference type="EMBL" id="KAF3430411.1"/>
    </source>
</evidence>
<feature type="compositionally biased region" description="Polar residues" evidence="1">
    <location>
        <begin position="53"/>
        <end position="84"/>
    </location>
</feature>
<evidence type="ECO:0000313" key="3">
    <source>
        <dbReference type="Proteomes" id="UP000655588"/>
    </source>
</evidence>
<feature type="compositionally biased region" description="Low complexity" evidence="1">
    <location>
        <begin position="152"/>
        <end position="166"/>
    </location>
</feature>
<dbReference type="EMBL" id="WNWW01000062">
    <property type="protein sequence ID" value="KAF3430411.1"/>
    <property type="molecule type" value="Genomic_DNA"/>
</dbReference>
<comment type="caution">
    <text evidence="2">The sequence shown here is derived from an EMBL/GenBank/DDBJ whole genome shotgun (WGS) entry which is preliminary data.</text>
</comment>
<feature type="region of interest" description="Disordered" evidence="1">
    <location>
        <begin position="41"/>
        <end position="96"/>
    </location>
</feature>
<feature type="compositionally biased region" description="Polar residues" evidence="1">
    <location>
        <begin position="205"/>
        <end position="215"/>
    </location>
</feature>